<comment type="caution">
    <text evidence="2">The sequence shown here is derived from an EMBL/GenBank/DDBJ whole genome shotgun (WGS) entry which is preliminary data.</text>
</comment>
<dbReference type="Gene3D" id="3.40.190.150">
    <property type="entry name" value="Bordetella uptake gene, domain 1"/>
    <property type="match status" value="1"/>
</dbReference>
<evidence type="ECO:0000313" key="2">
    <source>
        <dbReference type="EMBL" id="MBR0654549.1"/>
    </source>
</evidence>
<organism evidence="2 3">
    <name type="scientific">Plastoroseomonas arctica</name>
    <dbReference type="NCBI Taxonomy" id="1509237"/>
    <lineage>
        <taxon>Bacteria</taxon>
        <taxon>Pseudomonadati</taxon>
        <taxon>Pseudomonadota</taxon>
        <taxon>Alphaproteobacteria</taxon>
        <taxon>Acetobacterales</taxon>
        <taxon>Acetobacteraceae</taxon>
        <taxon>Plastoroseomonas</taxon>
    </lineage>
</organism>
<dbReference type="InterPro" id="IPR042100">
    <property type="entry name" value="Bug_dom1"/>
</dbReference>
<comment type="similarity">
    <text evidence="1">Belongs to the UPF0065 (bug) family.</text>
</comment>
<dbReference type="Pfam" id="PF03401">
    <property type="entry name" value="TctC"/>
    <property type="match status" value="1"/>
</dbReference>
<protein>
    <submittedName>
        <fullName evidence="2">Tripartite tricarboxylate transporter substrate binding protein</fullName>
    </submittedName>
</protein>
<dbReference type="AlphaFoldDB" id="A0AAF1K058"/>
<dbReference type="SUPFAM" id="SSF53850">
    <property type="entry name" value="Periplasmic binding protein-like II"/>
    <property type="match status" value="1"/>
</dbReference>
<gene>
    <name evidence="2" type="ORF">GXW79_05595</name>
</gene>
<proteinExistence type="inferred from homology"/>
<dbReference type="PANTHER" id="PTHR42928">
    <property type="entry name" value="TRICARBOXYLATE-BINDING PROTEIN"/>
    <property type="match status" value="1"/>
</dbReference>
<dbReference type="Gene3D" id="3.40.190.10">
    <property type="entry name" value="Periplasmic binding protein-like II"/>
    <property type="match status" value="1"/>
</dbReference>
<dbReference type="RefSeq" id="WP_211873365.1">
    <property type="nucleotide sequence ID" value="NZ_JAAEDH010000004.1"/>
</dbReference>
<accession>A0AAF1K058</accession>
<dbReference type="CDD" id="cd07012">
    <property type="entry name" value="PBP2_Bug_TTT"/>
    <property type="match status" value="1"/>
</dbReference>
<name>A0AAF1K058_9PROT</name>
<reference evidence="2" key="1">
    <citation type="submission" date="2020-01" db="EMBL/GenBank/DDBJ databases">
        <authorList>
            <person name="Rat A."/>
        </authorList>
    </citation>
    <scope>NUCLEOTIDE SEQUENCE</scope>
    <source>
        <strain evidence="2">LMG 28251</strain>
    </source>
</reference>
<dbReference type="EMBL" id="JAAEDH010000004">
    <property type="protein sequence ID" value="MBR0654549.1"/>
    <property type="molecule type" value="Genomic_DNA"/>
</dbReference>
<evidence type="ECO:0000313" key="3">
    <source>
        <dbReference type="Proteomes" id="UP001196068"/>
    </source>
</evidence>
<reference evidence="2" key="2">
    <citation type="journal article" date="2021" name="Syst. Appl. Microbiol.">
        <title>Roseomonas hellenica sp. nov., isolated from roots of wild-growing Alkanna tinctoria.</title>
        <authorList>
            <person name="Rat A."/>
            <person name="Naranjo H.D."/>
            <person name="Lebbe L."/>
            <person name="Cnockaert M."/>
            <person name="Krigas N."/>
            <person name="Grigoriadou K."/>
            <person name="Maloupa E."/>
            <person name="Willems A."/>
        </authorList>
    </citation>
    <scope>NUCLEOTIDE SEQUENCE</scope>
    <source>
        <strain evidence="2">LMG 28251</strain>
    </source>
</reference>
<dbReference type="PIRSF" id="PIRSF017082">
    <property type="entry name" value="YflP"/>
    <property type="match status" value="1"/>
</dbReference>
<evidence type="ECO:0000256" key="1">
    <source>
        <dbReference type="ARBA" id="ARBA00006987"/>
    </source>
</evidence>
<dbReference type="InterPro" id="IPR005064">
    <property type="entry name" value="BUG"/>
</dbReference>
<sequence length="321" mass="33342">MLRRSLLLTALAAPAAAQGRRAIRLVIPFPPSGATDIAGRLLAERLTALLGQSVVVENRSGGGGLVGADAVAKGPADGTMLGFISAATLCGAPFLQASMPFDVRRDFRFISQITDSAVVLVVGAQQADRYGWTDLASVLDWARRHPGSFRVAYAGAGAVSHLAMAALVKTSGLDISLVPYRGGAQAATDVMAGTIEASADLPGTVMSLVQSGQLRMLGVSSGTRLALLPSVPAFAETAGLQALDIRSWNMIVVPAATPDAEVARLHAGIRQVGSSAEFRDAMKPLGYDAVTSATPEAAATLVREETPRWERLVRESGARAD</sequence>
<keyword evidence="3" id="KW-1185">Reference proteome</keyword>
<dbReference type="PANTHER" id="PTHR42928:SF5">
    <property type="entry name" value="BLR1237 PROTEIN"/>
    <property type="match status" value="1"/>
</dbReference>
<dbReference type="Proteomes" id="UP001196068">
    <property type="component" value="Unassembled WGS sequence"/>
</dbReference>